<feature type="compositionally biased region" description="Basic and acidic residues" evidence="1">
    <location>
        <begin position="336"/>
        <end position="352"/>
    </location>
</feature>
<feature type="compositionally biased region" description="Basic and acidic residues" evidence="1">
    <location>
        <begin position="590"/>
        <end position="611"/>
    </location>
</feature>
<feature type="region of interest" description="Disordered" evidence="1">
    <location>
        <begin position="379"/>
        <end position="426"/>
    </location>
</feature>
<feature type="compositionally biased region" description="Acidic residues" evidence="1">
    <location>
        <begin position="826"/>
        <end position="840"/>
    </location>
</feature>
<evidence type="ECO:0008006" key="5">
    <source>
        <dbReference type="Google" id="ProtNLM"/>
    </source>
</evidence>
<dbReference type="AlphaFoldDB" id="A0A7M5X3B0"/>
<dbReference type="EnsemblMetazoa" id="CLYHEMT017192.1">
    <property type="protein sequence ID" value="CLYHEMP017192.1"/>
    <property type="gene ID" value="CLYHEMG017192"/>
</dbReference>
<name>A0A7M5X3B0_9CNID</name>
<feature type="chain" id="PRO_5029892652" description="Cnidarian restricted protein" evidence="2">
    <location>
        <begin position="24"/>
        <end position="1108"/>
    </location>
</feature>
<sequence length="1108" mass="121714">MMGFYRGFLVLFLMCLILKEAVCMKNNHQHEKGNTKQDPTKEQDLSELKELHQLVEKFAQNQAIRGNKRTSTPRTALVTSPVVHNGKTPLSSSKTVMATVPKKRTTSGVVNTIERLQNAIGVDAVGGEEDQPTIMLEAASSGSGDEDGGMEEISGSGSGSGASKEDAEWVPVILDEGSNPRGAVTKNKAVQRNVKQVQKATQKKTPATQKSNQKVRYEQKIALTNTKMSSPQIKTQTMNYANIHYQQQRLQTNPLNAYQNYWPQYNQNKGSVKTATPKGSGITAIRNQMRLNVNYVAPKAQSASQVQPQNSVGAIQSAMIQPAQPKISAPTKVLTVRKETSKNKIKETKLSKTADGAEDTDEDDDEQKTIDLLFDIQEENHAGQKKKKNHNKKKSHKKNKNAKGKKNKTQQKSSVKENKNVPEQPVSEVLMFSGKNDLSTKNVDPLVIKEALNIFTKNSAKKHEEGAKTNNTSNVVLSIPEKHVKNLTEQNTDSGKTIILAVPVKLTDKDMLEQQVNAIKEKLLALGEESGKTNTTSLTLKNDRESGPRLNEKEPSIPHLNEKEMAGPHLNEKDASLQHSKEGGSVGPRLNEKEPSGAVKETTKDSNEVKHLSTTNVDSGKDENTKGSGSHIDGSKESNDAKQSPQFTFPVPSPVEKHLNEITENPISSVNTAQPVLDELKETGAEIAGEDGREKQSKGFLEAIAKLKNKEQQKVASTNQEQDGDDDVANNQPQTVPSNTALSTEVEDNSDESKIIPTESQTSEASKNNDEEDDESLSSASSSQGLSNKNVATTGYQKPANIKPPLQTNTNARQGAKAAVGTLSQEDADEDTEEEEGDEDAQLKGNRYLLPGKQASGHRASSSPFKGKEYKPSHIPVTFHKHLSGSSHFKSGDFKPSYIPMTYHKHGGSTSKFKGGDYKPSRIPMTFKNIRHDSKPKDNHLIDDDGCRVSCKRVCTPSCRFECCKGGDKKTNAKNVGKGLHSQKFNTRNVGKHLHKKKMKDSKIEDKVKSINQKISKLLKKPASKALAFKDLPSLPKLRKKINYDSKKGQKFLKETQKKLESLISLLSKSSDELNYGPRTSASKKTLSCDAECKVMCLPSCKFECCKQ</sequence>
<accession>A0A7M5X3B0</accession>
<evidence type="ECO:0000256" key="1">
    <source>
        <dbReference type="SAM" id="MobiDB-lite"/>
    </source>
</evidence>
<feature type="region of interest" description="Disordered" evidence="1">
    <location>
        <begin position="331"/>
        <end position="365"/>
    </location>
</feature>
<feature type="compositionally biased region" description="Acidic residues" evidence="1">
    <location>
        <begin position="356"/>
        <end position="365"/>
    </location>
</feature>
<dbReference type="GeneID" id="136815885"/>
<keyword evidence="4" id="KW-1185">Reference proteome</keyword>
<dbReference type="Proteomes" id="UP000594262">
    <property type="component" value="Unplaced"/>
</dbReference>
<feature type="compositionally biased region" description="Polar residues" evidence="1">
    <location>
        <begin position="729"/>
        <end position="743"/>
    </location>
</feature>
<evidence type="ECO:0000313" key="4">
    <source>
        <dbReference type="Proteomes" id="UP000594262"/>
    </source>
</evidence>
<feature type="region of interest" description="Disordered" evidence="1">
    <location>
        <begin position="530"/>
        <end position="561"/>
    </location>
</feature>
<feature type="region of interest" description="Disordered" evidence="1">
    <location>
        <begin position="709"/>
        <end position="845"/>
    </location>
</feature>
<dbReference type="RefSeq" id="XP_066928435.1">
    <property type="nucleotide sequence ID" value="XM_067072334.1"/>
</dbReference>
<feature type="compositionally biased region" description="Basic residues" evidence="1">
    <location>
        <begin position="383"/>
        <end position="409"/>
    </location>
</feature>
<feature type="region of interest" description="Disordered" evidence="1">
    <location>
        <begin position="139"/>
        <end position="214"/>
    </location>
</feature>
<feature type="compositionally biased region" description="Basic and acidic residues" evidence="1">
    <location>
        <begin position="541"/>
        <end position="561"/>
    </location>
</feature>
<evidence type="ECO:0000313" key="3">
    <source>
        <dbReference type="EnsemblMetazoa" id="CLYHEMP017192.1"/>
    </source>
</evidence>
<evidence type="ECO:0000256" key="2">
    <source>
        <dbReference type="SAM" id="SignalP"/>
    </source>
</evidence>
<proteinExistence type="predicted"/>
<organism evidence="3 4">
    <name type="scientific">Clytia hemisphaerica</name>
    <dbReference type="NCBI Taxonomy" id="252671"/>
    <lineage>
        <taxon>Eukaryota</taxon>
        <taxon>Metazoa</taxon>
        <taxon>Cnidaria</taxon>
        <taxon>Hydrozoa</taxon>
        <taxon>Hydroidolina</taxon>
        <taxon>Leptothecata</taxon>
        <taxon>Obeliida</taxon>
        <taxon>Clytiidae</taxon>
        <taxon>Clytia</taxon>
    </lineage>
</organism>
<feature type="compositionally biased region" description="Low complexity" evidence="1">
    <location>
        <begin position="194"/>
        <end position="210"/>
    </location>
</feature>
<keyword evidence="2" id="KW-0732">Signal</keyword>
<reference evidence="3" key="1">
    <citation type="submission" date="2021-01" db="UniProtKB">
        <authorList>
            <consortium name="EnsemblMetazoa"/>
        </authorList>
    </citation>
    <scope>IDENTIFICATION</scope>
</reference>
<feature type="compositionally biased region" description="Low complexity" evidence="1">
    <location>
        <begin position="777"/>
        <end position="790"/>
    </location>
</feature>
<feature type="region of interest" description="Disordered" evidence="1">
    <location>
        <begin position="576"/>
        <end position="655"/>
    </location>
</feature>
<protein>
    <recommendedName>
        <fullName evidence="5">Cnidarian restricted protein</fullName>
    </recommendedName>
</protein>
<feature type="signal peptide" evidence="2">
    <location>
        <begin position="1"/>
        <end position="23"/>
    </location>
</feature>